<dbReference type="Proteomes" id="UP000001306">
    <property type="component" value="Chromosome"/>
</dbReference>
<sequence length="76" mass="8104">MSVEIRIGIVNAPRELSFESAQPAEELAEQVQAGIASGTGILRLTDDKGRVYLVPTDGIAYVEVGAEESRRIGFVG</sequence>
<accession>Q6AFN5</accession>
<dbReference type="Pfam" id="PF11305">
    <property type="entry name" value="DUF3107"/>
    <property type="match status" value="1"/>
</dbReference>
<keyword evidence="2" id="KW-1185">Reference proteome</keyword>
<dbReference type="AlphaFoldDB" id="Q6AFN5"/>
<proteinExistence type="predicted"/>
<dbReference type="HOGENOM" id="CLU_168842_2_0_11"/>
<evidence type="ECO:0000313" key="2">
    <source>
        <dbReference type="Proteomes" id="UP000001306"/>
    </source>
</evidence>
<evidence type="ECO:0008006" key="3">
    <source>
        <dbReference type="Google" id="ProtNLM"/>
    </source>
</evidence>
<name>Q6AFN5_LEIXX</name>
<reference evidence="1 2" key="1">
    <citation type="journal article" date="2004" name="Mol. Plant Microbe Interact.">
        <title>The genome sequence of the Gram-positive sugarcane pathogen Leifsonia xyli subsp. xyli.</title>
        <authorList>
            <person name="Monteiro-Vitorello C.B."/>
            <person name="Camargo L.E.A."/>
            <person name="Van Sluys M.A."/>
            <person name="Kitajima J.P."/>
            <person name="Truffi D."/>
            <person name="do Amaral A.M."/>
            <person name="Harakava R."/>
            <person name="de Oliveira J.C.F."/>
            <person name="Wood D."/>
            <person name="de Oliveira M.C."/>
            <person name="Miyaki C.Y."/>
            <person name="Takita M.A."/>
            <person name="da Silva A.C.R."/>
            <person name="Furlan L.R."/>
            <person name="Carraro D.M."/>
            <person name="Camarotte G."/>
            <person name="Almeida N.F. Jr."/>
            <person name="Carrer H."/>
            <person name="Coutinho L.L."/>
            <person name="El-Dorry H.A."/>
            <person name="Ferro M.I.T."/>
            <person name="Gagliardi P.R."/>
            <person name="Giglioti E."/>
            <person name="Goldman M.H.S."/>
            <person name="Goldman G.H."/>
            <person name="Kimura E.T."/>
            <person name="Ferro E.S."/>
            <person name="Kuramae E.E."/>
            <person name="Lemos E.G.M."/>
            <person name="Lemos M.V.F."/>
            <person name="Mauro S.M.Z."/>
            <person name="Machado M.A."/>
            <person name="Marino C.L."/>
            <person name="Menck C.F."/>
            <person name="Nunes L.R."/>
            <person name="Oliveira R.C."/>
            <person name="Pereira G.G."/>
            <person name="Siqueira W."/>
            <person name="de Souza A.A."/>
            <person name="Tsai S.M."/>
            <person name="Zanca A.S."/>
            <person name="Simpson A.J.G."/>
            <person name="Brumbley S.M."/>
            <person name="Setubal J.C."/>
        </authorList>
    </citation>
    <scope>NUCLEOTIDE SEQUENCE [LARGE SCALE GENOMIC DNA]</scope>
    <source>
        <strain evidence="1 2">CTCB07</strain>
    </source>
</reference>
<protein>
    <recommendedName>
        <fullName evidence="3">ATP-binding protein</fullName>
    </recommendedName>
</protein>
<organism evidence="1 2">
    <name type="scientific">Leifsonia xyli subsp. xyli (strain CTCB07)</name>
    <dbReference type="NCBI Taxonomy" id="281090"/>
    <lineage>
        <taxon>Bacteria</taxon>
        <taxon>Bacillati</taxon>
        <taxon>Actinomycetota</taxon>
        <taxon>Actinomycetes</taxon>
        <taxon>Micrococcales</taxon>
        <taxon>Microbacteriaceae</taxon>
        <taxon>Leifsonia</taxon>
    </lineage>
</organism>
<dbReference type="eggNOG" id="ENOG5032YJA">
    <property type="taxonomic scope" value="Bacteria"/>
</dbReference>
<dbReference type="KEGG" id="lxx:Lxx09210"/>
<dbReference type="STRING" id="281090.Lxx09210"/>
<gene>
    <name evidence="1" type="ordered locus">Lxx09210</name>
</gene>
<dbReference type="EMBL" id="AE016822">
    <property type="protein sequence ID" value="AAT88810.1"/>
    <property type="molecule type" value="Genomic_DNA"/>
</dbReference>
<dbReference type="InterPro" id="IPR021456">
    <property type="entry name" value="DUF3107"/>
</dbReference>
<evidence type="ECO:0000313" key="1">
    <source>
        <dbReference type="EMBL" id="AAT88810.1"/>
    </source>
</evidence>